<gene>
    <name evidence="1" type="ORF">TIFTF001_020962</name>
</gene>
<reference evidence="1" key="1">
    <citation type="submission" date="2023-07" db="EMBL/GenBank/DDBJ databases">
        <title>draft genome sequence of fig (Ficus carica).</title>
        <authorList>
            <person name="Takahashi T."/>
            <person name="Nishimura K."/>
        </authorList>
    </citation>
    <scope>NUCLEOTIDE SEQUENCE</scope>
</reference>
<evidence type="ECO:0000313" key="2">
    <source>
        <dbReference type="Proteomes" id="UP001187192"/>
    </source>
</evidence>
<name>A0AA88AS50_FICCA</name>
<sequence length="123" mass="13534">MSSSSAEWGPLAVVAALMLSIESRTCFFGNWIQVPAVYAFVDRWLPGCSLSWTEVALEPWGCEQWLESREDSKAWLAASPQYLFPLSILSTGCSSTSKQPVSSLSKRIRLVILEFPSDVEASG</sequence>
<dbReference type="EMBL" id="BTGU01000039">
    <property type="protein sequence ID" value="GMN51808.1"/>
    <property type="molecule type" value="Genomic_DNA"/>
</dbReference>
<organism evidence="1 2">
    <name type="scientific">Ficus carica</name>
    <name type="common">Common fig</name>
    <dbReference type="NCBI Taxonomy" id="3494"/>
    <lineage>
        <taxon>Eukaryota</taxon>
        <taxon>Viridiplantae</taxon>
        <taxon>Streptophyta</taxon>
        <taxon>Embryophyta</taxon>
        <taxon>Tracheophyta</taxon>
        <taxon>Spermatophyta</taxon>
        <taxon>Magnoliopsida</taxon>
        <taxon>eudicotyledons</taxon>
        <taxon>Gunneridae</taxon>
        <taxon>Pentapetalae</taxon>
        <taxon>rosids</taxon>
        <taxon>fabids</taxon>
        <taxon>Rosales</taxon>
        <taxon>Moraceae</taxon>
        <taxon>Ficeae</taxon>
        <taxon>Ficus</taxon>
    </lineage>
</organism>
<protein>
    <submittedName>
        <fullName evidence="1">Uncharacterized protein</fullName>
    </submittedName>
</protein>
<proteinExistence type="predicted"/>
<dbReference type="Proteomes" id="UP001187192">
    <property type="component" value="Unassembled WGS sequence"/>
</dbReference>
<evidence type="ECO:0000313" key="1">
    <source>
        <dbReference type="EMBL" id="GMN51808.1"/>
    </source>
</evidence>
<comment type="caution">
    <text evidence="1">The sequence shown here is derived from an EMBL/GenBank/DDBJ whole genome shotgun (WGS) entry which is preliminary data.</text>
</comment>
<dbReference type="AlphaFoldDB" id="A0AA88AS50"/>
<accession>A0AA88AS50</accession>
<keyword evidence="2" id="KW-1185">Reference proteome</keyword>